<proteinExistence type="predicted"/>
<organism evidence="1">
    <name type="scientific">Anguilla anguilla</name>
    <name type="common">European freshwater eel</name>
    <name type="synonym">Muraena anguilla</name>
    <dbReference type="NCBI Taxonomy" id="7936"/>
    <lineage>
        <taxon>Eukaryota</taxon>
        <taxon>Metazoa</taxon>
        <taxon>Chordata</taxon>
        <taxon>Craniata</taxon>
        <taxon>Vertebrata</taxon>
        <taxon>Euteleostomi</taxon>
        <taxon>Actinopterygii</taxon>
        <taxon>Neopterygii</taxon>
        <taxon>Teleostei</taxon>
        <taxon>Anguilliformes</taxon>
        <taxon>Anguillidae</taxon>
        <taxon>Anguilla</taxon>
    </lineage>
</organism>
<dbReference type="AlphaFoldDB" id="A0A0E9TWN7"/>
<dbReference type="EMBL" id="GBXM01051419">
    <property type="protein sequence ID" value="JAH57158.1"/>
    <property type="molecule type" value="Transcribed_RNA"/>
</dbReference>
<sequence length="17" mass="2002">MVAFTINLFRPHSTVRL</sequence>
<accession>A0A0E9TWN7</accession>
<reference evidence="1" key="1">
    <citation type="submission" date="2014-11" db="EMBL/GenBank/DDBJ databases">
        <authorList>
            <person name="Amaro Gonzalez C."/>
        </authorList>
    </citation>
    <scope>NUCLEOTIDE SEQUENCE</scope>
</reference>
<reference evidence="1" key="2">
    <citation type="journal article" date="2015" name="Fish Shellfish Immunol.">
        <title>Early steps in the European eel (Anguilla anguilla)-Vibrio vulnificus interaction in the gills: Role of the RtxA13 toxin.</title>
        <authorList>
            <person name="Callol A."/>
            <person name="Pajuelo D."/>
            <person name="Ebbesson L."/>
            <person name="Teles M."/>
            <person name="MacKenzie S."/>
            <person name="Amaro C."/>
        </authorList>
    </citation>
    <scope>NUCLEOTIDE SEQUENCE</scope>
</reference>
<evidence type="ECO:0000313" key="1">
    <source>
        <dbReference type="EMBL" id="JAH57158.1"/>
    </source>
</evidence>
<protein>
    <submittedName>
        <fullName evidence="1">Uncharacterized protein</fullName>
    </submittedName>
</protein>
<name>A0A0E9TWN7_ANGAN</name>